<feature type="domain" description="Pectinesterase inhibitor" evidence="21">
    <location>
        <begin position="81"/>
        <end position="236"/>
    </location>
</feature>
<feature type="active site" evidence="17">
    <location>
        <position position="438"/>
    </location>
</feature>
<evidence type="ECO:0000256" key="11">
    <source>
        <dbReference type="ARBA" id="ARBA00023085"/>
    </source>
</evidence>
<gene>
    <name evidence="22" type="ORF">TorRG33x02_072000</name>
</gene>
<keyword evidence="23" id="KW-1185">Reference proteome</keyword>
<dbReference type="STRING" id="63057.A0A2P5FGA8"/>
<evidence type="ECO:0000256" key="7">
    <source>
        <dbReference type="ARBA" id="ARBA00022512"/>
    </source>
</evidence>
<dbReference type="InterPro" id="IPR006501">
    <property type="entry name" value="Pectinesterase_inhib_dom"/>
</dbReference>
<protein>
    <recommendedName>
        <fullName evidence="6 18">Pectinesterase</fullName>
        <ecNumber evidence="6 18">3.1.1.11</ecNumber>
    </recommendedName>
</protein>
<dbReference type="GO" id="GO:0045490">
    <property type="term" value="P:pectin catabolic process"/>
    <property type="evidence" value="ECO:0007669"/>
    <property type="project" value="UniProtKB-UniRule"/>
</dbReference>
<dbReference type="InterPro" id="IPR033131">
    <property type="entry name" value="Pectinesterase_Asp_AS"/>
</dbReference>
<comment type="similarity">
    <text evidence="4">In the N-terminal section; belongs to the PMEI family.</text>
</comment>
<keyword evidence="11 18" id="KW-0063">Aspartyl esterase</keyword>
<dbReference type="SUPFAM" id="SSF51126">
    <property type="entry name" value="Pectin lyase-like"/>
    <property type="match status" value="1"/>
</dbReference>
<organism evidence="22 23">
    <name type="scientific">Trema orientale</name>
    <name type="common">Charcoal tree</name>
    <name type="synonym">Celtis orientalis</name>
    <dbReference type="NCBI Taxonomy" id="63057"/>
    <lineage>
        <taxon>Eukaryota</taxon>
        <taxon>Viridiplantae</taxon>
        <taxon>Streptophyta</taxon>
        <taxon>Embryophyta</taxon>
        <taxon>Tracheophyta</taxon>
        <taxon>Spermatophyta</taxon>
        <taxon>Magnoliopsida</taxon>
        <taxon>eudicotyledons</taxon>
        <taxon>Gunneridae</taxon>
        <taxon>Pentapetalae</taxon>
        <taxon>rosids</taxon>
        <taxon>fabids</taxon>
        <taxon>Rosales</taxon>
        <taxon>Cannabaceae</taxon>
        <taxon>Trema</taxon>
    </lineage>
</organism>
<dbReference type="Pfam" id="PF04043">
    <property type="entry name" value="PMEI"/>
    <property type="match status" value="1"/>
</dbReference>
<keyword evidence="14" id="KW-0961">Cell wall biogenesis/degradation</keyword>
<comment type="pathway">
    <text evidence="3 18">Glycan metabolism; pectin degradation; 2-dehydro-3-deoxy-D-gluconate from pectin: step 1/5.</text>
</comment>
<dbReference type="Gene3D" id="2.160.20.10">
    <property type="entry name" value="Single-stranded right-handed beta-helix, Pectin lyase-like"/>
    <property type="match status" value="1"/>
</dbReference>
<comment type="function">
    <text evidence="16">Acts in the modification of cell walls via demethylesterification of cell wall pectin.</text>
</comment>
<evidence type="ECO:0000256" key="6">
    <source>
        <dbReference type="ARBA" id="ARBA00013229"/>
    </source>
</evidence>
<feature type="region of interest" description="Disordered" evidence="19">
    <location>
        <begin position="1"/>
        <end position="35"/>
    </location>
</feature>
<dbReference type="OrthoDB" id="2019149at2759"/>
<dbReference type="FunCoup" id="A0A2P5FGA8">
    <property type="interactions" value="41"/>
</dbReference>
<keyword evidence="12 20" id="KW-0472">Membrane</keyword>
<keyword evidence="7" id="KW-0134">Cell wall</keyword>
<evidence type="ECO:0000256" key="14">
    <source>
        <dbReference type="ARBA" id="ARBA00023316"/>
    </source>
</evidence>
<dbReference type="GO" id="GO:0030599">
    <property type="term" value="F:pectinesterase activity"/>
    <property type="evidence" value="ECO:0007669"/>
    <property type="project" value="UniProtKB-UniRule"/>
</dbReference>
<keyword evidence="9 18" id="KW-0378">Hydrolase</keyword>
<evidence type="ECO:0000256" key="12">
    <source>
        <dbReference type="ARBA" id="ARBA00023136"/>
    </source>
</evidence>
<evidence type="ECO:0000256" key="9">
    <source>
        <dbReference type="ARBA" id="ARBA00022801"/>
    </source>
</evidence>
<name>A0A2P5FGA8_TREOI</name>
<evidence type="ECO:0000256" key="15">
    <source>
        <dbReference type="ARBA" id="ARBA00047928"/>
    </source>
</evidence>
<evidence type="ECO:0000256" key="16">
    <source>
        <dbReference type="ARBA" id="ARBA00057335"/>
    </source>
</evidence>
<comment type="similarity">
    <text evidence="5">In the C-terminal section; belongs to the pectinesterase family.</text>
</comment>
<evidence type="ECO:0000256" key="13">
    <source>
        <dbReference type="ARBA" id="ARBA00023157"/>
    </source>
</evidence>
<evidence type="ECO:0000256" key="18">
    <source>
        <dbReference type="RuleBase" id="RU000589"/>
    </source>
</evidence>
<evidence type="ECO:0000256" key="17">
    <source>
        <dbReference type="PROSITE-ProRule" id="PRU10040"/>
    </source>
</evidence>
<accession>A0A2P5FGA8</accession>
<dbReference type="GO" id="GO:0004857">
    <property type="term" value="F:enzyme inhibitor activity"/>
    <property type="evidence" value="ECO:0007669"/>
    <property type="project" value="InterPro"/>
</dbReference>
<evidence type="ECO:0000313" key="23">
    <source>
        <dbReference type="Proteomes" id="UP000237000"/>
    </source>
</evidence>
<feature type="transmembrane region" description="Helical" evidence="20">
    <location>
        <begin position="42"/>
        <end position="66"/>
    </location>
</feature>
<evidence type="ECO:0000256" key="3">
    <source>
        <dbReference type="ARBA" id="ARBA00005184"/>
    </source>
</evidence>
<dbReference type="PANTHER" id="PTHR31707">
    <property type="entry name" value="PECTINESTERASE"/>
    <property type="match status" value="1"/>
</dbReference>
<evidence type="ECO:0000256" key="5">
    <source>
        <dbReference type="ARBA" id="ARBA00007786"/>
    </source>
</evidence>
<keyword evidence="10 20" id="KW-1133">Transmembrane helix</keyword>
<comment type="subcellular location">
    <subcellularLocation>
        <location evidence="1">Membrane</location>
        <topology evidence="1">Single-pass membrane protein</topology>
    </subcellularLocation>
    <subcellularLocation>
        <location evidence="2">Secreted</location>
        <location evidence="2">Cell wall</location>
    </subcellularLocation>
</comment>
<evidence type="ECO:0000256" key="1">
    <source>
        <dbReference type="ARBA" id="ARBA00004167"/>
    </source>
</evidence>
<evidence type="ECO:0000256" key="20">
    <source>
        <dbReference type="SAM" id="Phobius"/>
    </source>
</evidence>
<keyword evidence="7" id="KW-0964">Secreted</keyword>
<evidence type="ECO:0000256" key="8">
    <source>
        <dbReference type="ARBA" id="ARBA00022692"/>
    </source>
</evidence>
<keyword evidence="8 20" id="KW-0812">Transmembrane</keyword>
<reference evidence="23" key="1">
    <citation type="submission" date="2016-06" db="EMBL/GenBank/DDBJ databases">
        <title>Parallel loss of symbiosis genes in relatives of nitrogen-fixing non-legume Parasponia.</title>
        <authorList>
            <person name="Van Velzen R."/>
            <person name="Holmer R."/>
            <person name="Bu F."/>
            <person name="Rutten L."/>
            <person name="Van Zeijl A."/>
            <person name="Liu W."/>
            <person name="Santuari L."/>
            <person name="Cao Q."/>
            <person name="Sharma T."/>
            <person name="Shen D."/>
            <person name="Roswanjaya Y."/>
            <person name="Wardhani T."/>
            <person name="Kalhor M.S."/>
            <person name="Jansen J."/>
            <person name="Van den Hoogen J."/>
            <person name="Gungor B."/>
            <person name="Hartog M."/>
            <person name="Hontelez J."/>
            <person name="Verver J."/>
            <person name="Yang W.-C."/>
            <person name="Schijlen E."/>
            <person name="Repin R."/>
            <person name="Schilthuizen M."/>
            <person name="Schranz E."/>
            <person name="Heidstra R."/>
            <person name="Miyata K."/>
            <person name="Fedorova E."/>
            <person name="Kohlen W."/>
            <person name="Bisseling T."/>
            <person name="Smit S."/>
            <person name="Geurts R."/>
        </authorList>
    </citation>
    <scope>NUCLEOTIDE SEQUENCE [LARGE SCALE GENOMIC DNA]</scope>
    <source>
        <strain evidence="23">cv. RG33-2</strain>
    </source>
</reference>
<dbReference type="Proteomes" id="UP000237000">
    <property type="component" value="Unassembled WGS sequence"/>
</dbReference>
<dbReference type="CDD" id="cd15798">
    <property type="entry name" value="PMEI-like_3"/>
    <property type="match status" value="1"/>
</dbReference>
<dbReference type="Pfam" id="PF01095">
    <property type="entry name" value="Pectinesterase"/>
    <property type="match status" value="1"/>
</dbReference>
<dbReference type="GO" id="GO:0016020">
    <property type="term" value="C:membrane"/>
    <property type="evidence" value="ECO:0007669"/>
    <property type="project" value="UniProtKB-SubCell"/>
</dbReference>
<keyword evidence="13" id="KW-1015">Disulfide bond</keyword>
<dbReference type="Gene3D" id="1.20.140.40">
    <property type="entry name" value="Invertase/pectin methylesterase inhibitor family protein"/>
    <property type="match status" value="1"/>
</dbReference>
<dbReference type="InterPro" id="IPR012334">
    <property type="entry name" value="Pectin_lyas_fold"/>
</dbReference>
<dbReference type="InterPro" id="IPR000070">
    <property type="entry name" value="Pectinesterase_cat"/>
</dbReference>
<evidence type="ECO:0000256" key="10">
    <source>
        <dbReference type="ARBA" id="ARBA00022989"/>
    </source>
</evidence>
<comment type="caution">
    <text evidence="22">The sequence shown here is derived from an EMBL/GenBank/DDBJ whole genome shotgun (WGS) entry which is preliminary data.</text>
</comment>
<dbReference type="FunFam" id="2.160.20.10:FF:000001">
    <property type="entry name" value="Pectinesterase"/>
    <property type="match status" value="1"/>
</dbReference>
<evidence type="ECO:0000256" key="2">
    <source>
        <dbReference type="ARBA" id="ARBA00004191"/>
    </source>
</evidence>
<dbReference type="UniPathway" id="UPA00545">
    <property type="reaction ID" value="UER00823"/>
</dbReference>
<dbReference type="InterPro" id="IPR035513">
    <property type="entry name" value="Invertase/methylesterase_inhib"/>
</dbReference>
<dbReference type="PROSITE" id="PS00503">
    <property type="entry name" value="PECTINESTERASE_2"/>
    <property type="match status" value="1"/>
</dbReference>
<proteinExistence type="inferred from homology"/>
<dbReference type="InterPro" id="IPR011050">
    <property type="entry name" value="Pectin_lyase_fold/virulence"/>
</dbReference>
<dbReference type="NCBIfam" id="TIGR01614">
    <property type="entry name" value="PME_inhib"/>
    <property type="match status" value="1"/>
</dbReference>
<sequence>MGYGRLEPSDRGGSSSAQPNEPDGATSHAPPSATRRNNNRKLIFLAALSIVLIAASAVSAVLLIGVRTRASGKPDPNLPRKPTQAISRACSKTRYPSLCVNSLLDFPGALSASEEDLVHISFNMTLQHLSKALYSTSGMSYLQMDPLTRSAYDDCLELLDDSVDALARALTSVVPGGGGGGSNQDVVTWLSAALTNQETCGDGFEEGGPRISGTVKSEVGEKLKDLSELVSNCLAIFSGTVGGDFAGVPIQNRRRLMEVGDISGDFPRWLSRRERRLLDSPVSAIQADIVVSKDGNGTYKTIAEAIKKAPEYSDRRTIIYVRAGRYEENNLKVGRKKKNLMFIGDGKGKTVITGGKSVSQSLTTFHTASFAATGAGFIARDMTFENYAGPGKHQAVALRVGADHAVVYRCQVIGYQDTLYVHSNRQFFRECEVYGTVDFIFGNAAVVFQNCSIYARKPMPMQKNTITAQNRKDPNQNTGISIHACRILATSDLEASKGSFPTYLGRPWKMYSRVVYLMSYMGDHIHPRGWLEWNTSNFALDTLYYGEYMNSGPGGAVGQRVKWPGYRVITSTVEASKFTVAQFIYGSSWLPSTGVAFLAGLSV</sequence>
<dbReference type="EC" id="3.1.1.11" evidence="6 18"/>
<dbReference type="FunFam" id="1.20.140.40:FF:000012">
    <property type="entry name" value="Pectinesterase"/>
    <property type="match status" value="1"/>
</dbReference>
<dbReference type="SMART" id="SM00856">
    <property type="entry name" value="PMEI"/>
    <property type="match status" value="1"/>
</dbReference>
<evidence type="ECO:0000313" key="22">
    <source>
        <dbReference type="EMBL" id="PON96821.1"/>
    </source>
</evidence>
<comment type="catalytic activity">
    <reaction evidence="15 18">
        <text>[(1-&gt;4)-alpha-D-galacturonosyl methyl ester](n) + n H2O = [(1-&gt;4)-alpha-D-galacturonosyl](n) + n methanol + n H(+)</text>
        <dbReference type="Rhea" id="RHEA:22380"/>
        <dbReference type="Rhea" id="RHEA-COMP:14570"/>
        <dbReference type="Rhea" id="RHEA-COMP:14573"/>
        <dbReference type="ChEBI" id="CHEBI:15377"/>
        <dbReference type="ChEBI" id="CHEBI:15378"/>
        <dbReference type="ChEBI" id="CHEBI:17790"/>
        <dbReference type="ChEBI" id="CHEBI:140522"/>
        <dbReference type="ChEBI" id="CHEBI:140523"/>
        <dbReference type="EC" id="3.1.1.11"/>
    </reaction>
</comment>
<dbReference type="EMBL" id="JXTC01000035">
    <property type="protein sequence ID" value="PON96821.1"/>
    <property type="molecule type" value="Genomic_DNA"/>
</dbReference>
<dbReference type="GO" id="GO:0042545">
    <property type="term" value="P:cell wall modification"/>
    <property type="evidence" value="ECO:0007669"/>
    <property type="project" value="UniProtKB-UniRule"/>
</dbReference>
<dbReference type="SUPFAM" id="SSF101148">
    <property type="entry name" value="Plant invertase/pectin methylesterase inhibitor"/>
    <property type="match status" value="1"/>
</dbReference>
<evidence type="ECO:0000256" key="4">
    <source>
        <dbReference type="ARBA" id="ARBA00006027"/>
    </source>
</evidence>
<evidence type="ECO:0000256" key="19">
    <source>
        <dbReference type="SAM" id="MobiDB-lite"/>
    </source>
</evidence>
<evidence type="ECO:0000259" key="21">
    <source>
        <dbReference type="SMART" id="SM00856"/>
    </source>
</evidence>
<dbReference type="AlphaFoldDB" id="A0A2P5FGA8"/>
<dbReference type="InParanoid" id="A0A2P5FGA8"/>